<comment type="subcellular location">
    <subcellularLocation>
        <location evidence="1">Cell outer membrane</location>
    </subcellularLocation>
</comment>
<evidence type="ECO:0008006" key="5">
    <source>
        <dbReference type="Google" id="ProtNLM"/>
    </source>
</evidence>
<feature type="chain" id="PRO_5042120564" description="Outer membrane protein beta-barrel domain-containing protein" evidence="2">
    <location>
        <begin position="22"/>
        <end position="227"/>
    </location>
</feature>
<evidence type="ECO:0000256" key="2">
    <source>
        <dbReference type="SAM" id="SignalP"/>
    </source>
</evidence>
<accession>A0AAE2YJC8</accession>
<dbReference type="AlphaFoldDB" id="A0AAE2YJC8"/>
<evidence type="ECO:0000313" key="3">
    <source>
        <dbReference type="EMBL" id="MBT8590510.1"/>
    </source>
</evidence>
<keyword evidence="2" id="KW-0732">Signal</keyword>
<evidence type="ECO:0000313" key="4">
    <source>
        <dbReference type="Proteomes" id="UP000762271"/>
    </source>
</evidence>
<protein>
    <recommendedName>
        <fullName evidence="5">Outer membrane protein beta-barrel domain-containing protein</fullName>
    </recommendedName>
</protein>
<dbReference type="Proteomes" id="UP000762271">
    <property type="component" value="Unassembled WGS sequence"/>
</dbReference>
<reference evidence="3" key="1">
    <citation type="journal article" date="2021" name="Genome Biol. Evol.">
        <title>Continental-Scale Gene Flow Prevents Allopatric Divergence of Pelagic Freshwater Bacteria.</title>
        <authorList>
            <person name="Hoetzinger M."/>
            <person name="Pitt A."/>
            <person name="Huemer A."/>
            <person name="Hahn M.W."/>
        </authorList>
    </citation>
    <scope>NUCLEOTIDE SEQUENCE</scope>
    <source>
        <strain evidence="3">AP-YLGG-20-G6</strain>
    </source>
</reference>
<dbReference type="InterPro" id="IPR011250">
    <property type="entry name" value="OMP/PagP_B-barrel"/>
</dbReference>
<evidence type="ECO:0000256" key="1">
    <source>
        <dbReference type="ARBA" id="ARBA00004442"/>
    </source>
</evidence>
<dbReference type="SUPFAM" id="SSF56925">
    <property type="entry name" value="OMPA-like"/>
    <property type="match status" value="1"/>
</dbReference>
<dbReference type="GO" id="GO:0009279">
    <property type="term" value="C:cell outer membrane"/>
    <property type="evidence" value="ECO:0007669"/>
    <property type="project" value="UniProtKB-SubCell"/>
</dbReference>
<dbReference type="EMBL" id="JAANGI010000001">
    <property type="protein sequence ID" value="MBT8590510.1"/>
    <property type="molecule type" value="Genomic_DNA"/>
</dbReference>
<organism evidence="3 4">
    <name type="scientific">Polynucleobacter paneuropaeus</name>
    <dbReference type="NCBI Taxonomy" id="2527775"/>
    <lineage>
        <taxon>Bacteria</taxon>
        <taxon>Pseudomonadati</taxon>
        <taxon>Pseudomonadota</taxon>
        <taxon>Betaproteobacteria</taxon>
        <taxon>Burkholderiales</taxon>
        <taxon>Burkholderiaceae</taxon>
        <taxon>Polynucleobacter</taxon>
    </lineage>
</organism>
<gene>
    <name evidence="3" type="ORF">G6693_01030</name>
</gene>
<sequence>MLKLLALTGALIIATTNLAVAGGATAENYFDGVYGQVELGMGSITNSLIIANSGDSQTFPFGYTAPMYAFTLGYSKEILDLEGIHDINFAANISYNGTNGNSGALTQSYGGATDYLTMNTKNIWTLSLEPGYYLAEQAIVYAKLGYGQAQTSVTSSFGYTANFGTQSGPLFGFGFKHALDALGPNLFWGLEAYQLNLMSKSISDQYGNTLTSKPTILFGKVHLGYVF</sequence>
<dbReference type="Gene3D" id="2.40.160.20">
    <property type="match status" value="1"/>
</dbReference>
<proteinExistence type="predicted"/>
<comment type="caution">
    <text evidence="3">The sequence shown here is derived from an EMBL/GenBank/DDBJ whole genome shotgun (WGS) entry which is preliminary data.</text>
</comment>
<name>A0AAE2YJC8_9BURK</name>
<feature type="signal peptide" evidence="2">
    <location>
        <begin position="1"/>
        <end position="21"/>
    </location>
</feature>